<protein>
    <submittedName>
        <fullName evidence="1">Uncharacterized protein</fullName>
    </submittedName>
</protein>
<accession>A0ACB6SHX6</accession>
<dbReference type="EMBL" id="MU006701">
    <property type="protein sequence ID" value="KAF2633885.1"/>
    <property type="molecule type" value="Genomic_DNA"/>
</dbReference>
<proteinExistence type="predicted"/>
<evidence type="ECO:0000313" key="2">
    <source>
        <dbReference type="Proteomes" id="UP000799754"/>
    </source>
</evidence>
<reference evidence="1" key="1">
    <citation type="journal article" date="2020" name="Stud. Mycol.">
        <title>101 Dothideomycetes genomes: a test case for predicting lifestyles and emergence of pathogens.</title>
        <authorList>
            <person name="Haridas S."/>
            <person name="Albert R."/>
            <person name="Binder M."/>
            <person name="Bloem J."/>
            <person name="Labutti K."/>
            <person name="Salamov A."/>
            <person name="Andreopoulos B."/>
            <person name="Baker S."/>
            <person name="Barry K."/>
            <person name="Bills G."/>
            <person name="Bluhm B."/>
            <person name="Cannon C."/>
            <person name="Castanera R."/>
            <person name="Culley D."/>
            <person name="Daum C."/>
            <person name="Ezra D."/>
            <person name="Gonzalez J."/>
            <person name="Henrissat B."/>
            <person name="Kuo A."/>
            <person name="Liang C."/>
            <person name="Lipzen A."/>
            <person name="Lutzoni F."/>
            <person name="Magnuson J."/>
            <person name="Mondo S."/>
            <person name="Nolan M."/>
            <person name="Ohm R."/>
            <person name="Pangilinan J."/>
            <person name="Park H.-J."/>
            <person name="Ramirez L."/>
            <person name="Alfaro M."/>
            <person name="Sun H."/>
            <person name="Tritt A."/>
            <person name="Yoshinaga Y."/>
            <person name="Zwiers L.-H."/>
            <person name="Turgeon B."/>
            <person name="Goodwin S."/>
            <person name="Spatafora J."/>
            <person name="Crous P."/>
            <person name="Grigoriev I."/>
        </authorList>
    </citation>
    <scope>NUCLEOTIDE SEQUENCE</scope>
    <source>
        <strain evidence="1">CBS 525.71</strain>
    </source>
</reference>
<gene>
    <name evidence="1" type="ORF">BU25DRAFT_486881</name>
</gene>
<evidence type="ECO:0000313" key="1">
    <source>
        <dbReference type="EMBL" id="KAF2633885.1"/>
    </source>
</evidence>
<name>A0ACB6SHX6_9PLEO</name>
<sequence length="241" mass="24879">MCCAIDRPNPSGGYSADGLAADKCLPNGLCQQSWTPDENITMRTEYYREECTVKGWKNGSCLSVCLSNSASSNVLMTPCDDTANSTRWCCGTNKDCCAGDIGVEILAQTFLGMVATSTSALSSSATATASGSTSAPTPTSSSSTVARNSGASSSLSGGATAGIIIGALAGIMLVGAAWFFIARRRRPAGPPPPVYAEKGQRADDPKTYYAHEADGSGPQVSEISAANVKDHDGRTGVHEMQ</sequence>
<dbReference type="Proteomes" id="UP000799754">
    <property type="component" value="Unassembled WGS sequence"/>
</dbReference>
<comment type="caution">
    <text evidence="1">The sequence shown here is derived from an EMBL/GenBank/DDBJ whole genome shotgun (WGS) entry which is preliminary data.</text>
</comment>
<organism evidence="1 2">
    <name type="scientific">Macroventuria anomochaeta</name>
    <dbReference type="NCBI Taxonomy" id="301207"/>
    <lineage>
        <taxon>Eukaryota</taxon>
        <taxon>Fungi</taxon>
        <taxon>Dikarya</taxon>
        <taxon>Ascomycota</taxon>
        <taxon>Pezizomycotina</taxon>
        <taxon>Dothideomycetes</taxon>
        <taxon>Pleosporomycetidae</taxon>
        <taxon>Pleosporales</taxon>
        <taxon>Pleosporineae</taxon>
        <taxon>Didymellaceae</taxon>
        <taxon>Macroventuria</taxon>
    </lineage>
</organism>
<keyword evidence="2" id="KW-1185">Reference proteome</keyword>